<feature type="domain" description="Response regulatory" evidence="7">
    <location>
        <begin position="651"/>
        <end position="767"/>
    </location>
</feature>
<evidence type="ECO:0000313" key="8">
    <source>
        <dbReference type="EMBL" id="THD74951.1"/>
    </source>
</evidence>
<dbReference type="PRINTS" id="PR00344">
    <property type="entry name" value="BCTRLSENSOR"/>
</dbReference>
<dbReference type="Gene3D" id="3.40.50.2300">
    <property type="match status" value="1"/>
</dbReference>
<dbReference type="Gene3D" id="3.30.450.20">
    <property type="entry name" value="PAS domain"/>
    <property type="match status" value="1"/>
</dbReference>
<dbReference type="PANTHER" id="PTHR43065:SF42">
    <property type="entry name" value="TWO-COMPONENT SENSOR PPRA"/>
    <property type="match status" value="1"/>
</dbReference>
<evidence type="ECO:0000256" key="5">
    <source>
        <dbReference type="SAM" id="Phobius"/>
    </source>
</evidence>
<keyword evidence="3 4" id="KW-0597">Phosphoprotein</keyword>
<dbReference type="SUPFAM" id="SSF47384">
    <property type="entry name" value="Homodimeric domain of signal transducing histidine kinase"/>
    <property type="match status" value="1"/>
</dbReference>
<dbReference type="InterPro" id="IPR036097">
    <property type="entry name" value="HisK_dim/P_sf"/>
</dbReference>
<reference evidence="8 9" key="1">
    <citation type="submission" date="2019-04" db="EMBL/GenBank/DDBJ databases">
        <title>Draft genome sequence of Youngimonas vesicularis.</title>
        <authorList>
            <person name="Hameed A."/>
        </authorList>
    </citation>
    <scope>NUCLEOTIDE SEQUENCE [LARGE SCALE GENOMIC DNA]</scope>
    <source>
        <strain evidence="8 9">CC-AMW-E</strain>
    </source>
</reference>
<dbReference type="InterPro" id="IPR011006">
    <property type="entry name" value="CheY-like_superfamily"/>
</dbReference>
<comment type="catalytic activity">
    <reaction evidence="1">
        <text>ATP + protein L-histidine = ADP + protein N-phospho-L-histidine.</text>
        <dbReference type="EC" id="2.7.13.3"/>
    </reaction>
</comment>
<organism evidence="8 9">
    <name type="scientific">Thalassobius vesicularis</name>
    <dbReference type="NCBI Taxonomy" id="1294297"/>
    <lineage>
        <taxon>Bacteria</taxon>
        <taxon>Pseudomonadati</taxon>
        <taxon>Pseudomonadota</taxon>
        <taxon>Alphaproteobacteria</taxon>
        <taxon>Rhodobacterales</taxon>
        <taxon>Roseobacteraceae</taxon>
        <taxon>Thalassovita</taxon>
    </lineage>
</organism>
<dbReference type="Pfam" id="PF00072">
    <property type="entry name" value="Response_reg"/>
    <property type="match status" value="1"/>
</dbReference>
<keyword evidence="5" id="KW-0812">Transmembrane</keyword>
<sequence>MSLTQSVTTSPRHTPQWLSVAMMVSLGVASIVSGALVDAGVLGLLLIAAGMGLLTASVVVFLAQAMNKRRQRMLRRTASTFLANDPALCFVTDDLGQIQFANEPAQARLHPDDGATMAAALRDILANPGTSLARLQIRAEAVGGAMEEVVTRRGLVRLVVTALGRESFAWRVEELPEARTRPTTATQVPMLTVGRSGAILSMNDAARSFVGSRARSLDDVFPDGPINSGSMTRVNRGEVTHPCFVSETARTGGKRDIFFLPAGSEEEGKDTDWAVFDNLPVALLRIGCEGEIVQSNRLARDLLGLTTTQGVQLPKIVEGLGRPVSDWLADARQGRGLNKSEFLRLKSAKAEVFLQITLSRYEEGASASIVAVLHDATELKNLEAQFVQSQKMQAIGELAGGVAHDFNNLLTAISGHCDLLMLRHDQADSDFPDLVQIAQNANRAAALVGQLLAFSRKQTLRPEVLDLRETLSDLTHLLNRLVGEKVSLNLRHDPMLKSIRADKRQLEQVLMNLVVNARDAMPNGGEIRIDTGVQNLENALERDRAIVPPGEYVTVRVVDQGVGIEQDLLQKIFEPFYTTKRVGEGTGLGLSTAYGIVKQSGGYIFVDSDLGVGTVFTLMFPAYMSATDHEGLEMQPSPDIQTTSFVNEQGIVLLVEDEAPVRAFASRALKMRGYTVIEAGTGEEAIELLKDPQMEVDLFVTDVIMPGMDGPTWVREARKARPNTRVVFVSGYAEDALDDSADPVEGSIFLPKPFSLNDLLSTVNKQLALL</sequence>
<dbReference type="Pfam" id="PF00512">
    <property type="entry name" value="HisKA"/>
    <property type="match status" value="1"/>
</dbReference>
<feature type="transmembrane region" description="Helical" evidence="5">
    <location>
        <begin position="17"/>
        <end position="37"/>
    </location>
</feature>
<dbReference type="PROSITE" id="PS50109">
    <property type="entry name" value="HIS_KIN"/>
    <property type="match status" value="1"/>
</dbReference>
<dbReference type="Proteomes" id="UP000306113">
    <property type="component" value="Unassembled WGS sequence"/>
</dbReference>
<dbReference type="Gene3D" id="3.30.565.10">
    <property type="entry name" value="Histidine kinase-like ATPase, C-terminal domain"/>
    <property type="match status" value="1"/>
</dbReference>
<dbReference type="SMART" id="SM00388">
    <property type="entry name" value="HisKA"/>
    <property type="match status" value="1"/>
</dbReference>
<feature type="modified residue" description="4-aspartylphosphate" evidence="4">
    <location>
        <position position="702"/>
    </location>
</feature>
<evidence type="ECO:0000259" key="6">
    <source>
        <dbReference type="PROSITE" id="PS50109"/>
    </source>
</evidence>
<name>A0A4S3MD41_9RHOB</name>
<dbReference type="GO" id="GO:0000155">
    <property type="term" value="F:phosphorelay sensor kinase activity"/>
    <property type="evidence" value="ECO:0007669"/>
    <property type="project" value="InterPro"/>
</dbReference>
<dbReference type="InterPro" id="IPR003661">
    <property type="entry name" value="HisK_dim/P_dom"/>
</dbReference>
<dbReference type="PROSITE" id="PS50110">
    <property type="entry name" value="RESPONSE_REGULATORY"/>
    <property type="match status" value="1"/>
</dbReference>
<feature type="domain" description="Histidine kinase" evidence="6">
    <location>
        <begin position="401"/>
        <end position="624"/>
    </location>
</feature>
<evidence type="ECO:0000256" key="2">
    <source>
        <dbReference type="ARBA" id="ARBA00012438"/>
    </source>
</evidence>
<dbReference type="CDD" id="cd00082">
    <property type="entry name" value="HisKA"/>
    <property type="match status" value="1"/>
</dbReference>
<keyword evidence="9" id="KW-1185">Reference proteome</keyword>
<dbReference type="SMART" id="SM00448">
    <property type="entry name" value="REC"/>
    <property type="match status" value="1"/>
</dbReference>
<protein>
    <recommendedName>
        <fullName evidence="2">histidine kinase</fullName>
        <ecNumber evidence="2">2.7.13.3</ecNumber>
    </recommendedName>
</protein>
<comment type="caution">
    <text evidence="8">The sequence shown here is derived from an EMBL/GenBank/DDBJ whole genome shotgun (WGS) entry which is preliminary data.</text>
</comment>
<keyword evidence="5" id="KW-1133">Transmembrane helix</keyword>
<dbReference type="RefSeq" id="WP_136338807.1">
    <property type="nucleotide sequence ID" value="NZ_SSMD01000003.1"/>
</dbReference>
<accession>A0A4S3MD41</accession>
<evidence type="ECO:0000259" key="7">
    <source>
        <dbReference type="PROSITE" id="PS50110"/>
    </source>
</evidence>
<dbReference type="OrthoDB" id="9796100at2"/>
<dbReference type="SUPFAM" id="SSF55874">
    <property type="entry name" value="ATPase domain of HSP90 chaperone/DNA topoisomerase II/histidine kinase"/>
    <property type="match status" value="1"/>
</dbReference>
<dbReference type="InterPro" id="IPR036890">
    <property type="entry name" value="HATPase_C_sf"/>
</dbReference>
<dbReference type="PANTHER" id="PTHR43065">
    <property type="entry name" value="SENSOR HISTIDINE KINASE"/>
    <property type="match status" value="1"/>
</dbReference>
<dbReference type="EMBL" id="SSMD01000003">
    <property type="protein sequence ID" value="THD74951.1"/>
    <property type="molecule type" value="Genomic_DNA"/>
</dbReference>
<dbReference type="InterPro" id="IPR003594">
    <property type="entry name" value="HATPase_dom"/>
</dbReference>
<evidence type="ECO:0000256" key="1">
    <source>
        <dbReference type="ARBA" id="ARBA00000085"/>
    </source>
</evidence>
<dbReference type="SUPFAM" id="SSF52172">
    <property type="entry name" value="CheY-like"/>
    <property type="match status" value="1"/>
</dbReference>
<evidence type="ECO:0000256" key="4">
    <source>
        <dbReference type="PROSITE-ProRule" id="PRU00169"/>
    </source>
</evidence>
<dbReference type="FunFam" id="1.10.287.130:FF:000037">
    <property type="entry name" value="Hybrid sensor histidine kinase/response regulator"/>
    <property type="match status" value="1"/>
</dbReference>
<gene>
    <name evidence="8" type="ORF">E7681_08325</name>
</gene>
<dbReference type="SMART" id="SM00387">
    <property type="entry name" value="HATPase_c"/>
    <property type="match status" value="1"/>
</dbReference>
<evidence type="ECO:0000313" key="9">
    <source>
        <dbReference type="Proteomes" id="UP000306113"/>
    </source>
</evidence>
<dbReference type="EC" id="2.7.13.3" evidence="2"/>
<dbReference type="Gene3D" id="1.10.287.130">
    <property type="match status" value="1"/>
</dbReference>
<dbReference type="InterPro" id="IPR001789">
    <property type="entry name" value="Sig_transdc_resp-reg_receiver"/>
</dbReference>
<feature type="transmembrane region" description="Helical" evidence="5">
    <location>
        <begin position="43"/>
        <end position="66"/>
    </location>
</feature>
<dbReference type="AlphaFoldDB" id="A0A4S3MD41"/>
<keyword evidence="5" id="KW-0472">Membrane</keyword>
<dbReference type="InterPro" id="IPR004358">
    <property type="entry name" value="Sig_transdc_His_kin-like_C"/>
</dbReference>
<proteinExistence type="predicted"/>
<dbReference type="Pfam" id="PF02518">
    <property type="entry name" value="HATPase_c"/>
    <property type="match status" value="1"/>
</dbReference>
<dbReference type="InterPro" id="IPR005467">
    <property type="entry name" value="His_kinase_dom"/>
</dbReference>
<evidence type="ECO:0000256" key="3">
    <source>
        <dbReference type="ARBA" id="ARBA00022553"/>
    </source>
</evidence>